<evidence type="ECO:0000313" key="2">
    <source>
        <dbReference type="EMBL" id="RDX90102.1"/>
    </source>
</evidence>
<sequence length="241" mass="28175">MTVMLENEASHDYEHMSVSSRSHRSQTHERLERCDVIPMEVTHIFLGRPSKYYRRVTHDKVSNMFAFEHIGQKLILKNLCLKEVCEDQVKMTKEKEKREKNEKVEIAKKKKERRVKRKARMLEARKEPTLLVSDNICLNVSSSLSNFPIGFGSMLEEFKDVYPLYVPHRLPTLRGIKHHIDLTIGATLPNRATYRANLEESKESQRQVGKLNKKGWVRESISPCVEPIFLFPKRMAHEECA</sequence>
<dbReference type="EMBL" id="QJKJ01005490">
    <property type="protein sequence ID" value="RDX90102.1"/>
    <property type="molecule type" value="Genomic_DNA"/>
</dbReference>
<evidence type="ECO:0000256" key="1">
    <source>
        <dbReference type="SAM" id="MobiDB-lite"/>
    </source>
</evidence>
<feature type="non-terminal residue" evidence="2">
    <location>
        <position position="1"/>
    </location>
</feature>
<dbReference type="InterPro" id="IPR043502">
    <property type="entry name" value="DNA/RNA_pol_sf"/>
</dbReference>
<dbReference type="Gene3D" id="3.10.10.10">
    <property type="entry name" value="HIV Type 1 Reverse Transcriptase, subunit A, domain 1"/>
    <property type="match status" value="1"/>
</dbReference>
<dbReference type="PANTHER" id="PTHR35046:SF9">
    <property type="entry name" value="RNA-DIRECTED DNA POLYMERASE"/>
    <property type="match status" value="1"/>
</dbReference>
<gene>
    <name evidence="2" type="ORF">CR513_28069</name>
</gene>
<protein>
    <submittedName>
        <fullName evidence="2">Uncharacterized protein</fullName>
    </submittedName>
</protein>
<dbReference type="AlphaFoldDB" id="A0A371GHS8"/>
<reference evidence="2" key="1">
    <citation type="submission" date="2018-05" db="EMBL/GenBank/DDBJ databases">
        <title>Draft genome of Mucuna pruriens seed.</title>
        <authorList>
            <person name="Nnadi N.E."/>
            <person name="Vos R."/>
            <person name="Hasami M.H."/>
            <person name="Devisetty U.K."/>
            <person name="Aguiy J.C."/>
        </authorList>
    </citation>
    <scope>NUCLEOTIDE SEQUENCE [LARGE SCALE GENOMIC DNA]</scope>
    <source>
        <strain evidence="2">JCA_2017</strain>
    </source>
</reference>
<dbReference type="Proteomes" id="UP000257109">
    <property type="component" value="Unassembled WGS sequence"/>
</dbReference>
<evidence type="ECO:0000313" key="3">
    <source>
        <dbReference type="Proteomes" id="UP000257109"/>
    </source>
</evidence>
<accession>A0A371GHS8</accession>
<dbReference type="PANTHER" id="PTHR35046">
    <property type="entry name" value="ZINC KNUCKLE (CCHC-TYPE) FAMILY PROTEIN"/>
    <property type="match status" value="1"/>
</dbReference>
<organism evidence="2 3">
    <name type="scientific">Mucuna pruriens</name>
    <name type="common">Velvet bean</name>
    <name type="synonym">Dolichos pruriens</name>
    <dbReference type="NCBI Taxonomy" id="157652"/>
    <lineage>
        <taxon>Eukaryota</taxon>
        <taxon>Viridiplantae</taxon>
        <taxon>Streptophyta</taxon>
        <taxon>Embryophyta</taxon>
        <taxon>Tracheophyta</taxon>
        <taxon>Spermatophyta</taxon>
        <taxon>Magnoliopsida</taxon>
        <taxon>eudicotyledons</taxon>
        <taxon>Gunneridae</taxon>
        <taxon>Pentapetalae</taxon>
        <taxon>rosids</taxon>
        <taxon>fabids</taxon>
        <taxon>Fabales</taxon>
        <taxon>Fabaceae</taxon>
        <taxon>Papilionoideae</taxon>
        <taxon>50 kb inversion clade</taxon>
        <taxon>NPAAA clade</taxon>
        <taxon>indigoferoid/millettioid clade</taxon>
        <taxon>Phaseoleae</taxon>
        <taxon>Mucuna</taxon>
    </lineage>
</organism>
<dbReference type="SUPFAM" id="SSF56672">
    <property type="entry name" value="DNA/RNA polymerases"/>
    <property type="match status" value="1"/>
</dbReference>
<feature type="region of interest" description="Disordered" evidence="1">
    <location>
        <begin position="1"/>
        <end position="29"/>
    </location>
</feature>
<comment type="caution">
    <text evidence="2">The sequence shown here is derived from an EMBL/GenBank/DDBJ whole genome shotgun (WGS) entry which is preliminary data.</text>
</comment>
<name>A0A371GHS8_MUCPR</name>
<proteinExistence type="predicted"/>
<keyword evidence="3" id="KW-1185">Reference proteome</keyword>